<dbReference type="EMBL" id="QFFI01000015">
    <property type="protein sequence ID" value="PWG62842.1"/>
    <property type="molecule type" value="Genomic_DNA"/>
</dbReference>
<dbReference type="RefSeq" id="WP_109678821.1">
    <property type="nucleotide sequence ID" value="NZ_CP086615.1"/>
</dbReference>
<dbReference type="AlphaFoldDB" id="A0A2U2N1A0"/>
<evidence type="ECO:0000256" key="1">
    <source>
        <dbReference type="SAM" id="MobiDB-lite"/>
    </source>
</evidence>
<dbReference type="Proteomes" id="UP000245474">
    <property type="component" value="Unassembled WGS sequence"/>
</dbReference>
<evidence type="ECO:0000313" key="3">
    <source>
        <dbReference type="Proteomes" id="UP000245474"/>
    </source>
</evidence>
<keyword evidence="3" id="KW-1185">Reference proteome</keyword>
<protein>
    <submittedName>
        <fullName evidence="2">Uncharacterized protein</fullName>
    </submittedName>
</protein>
<gene>
    <name evidence="2" type="ORF">DEM34_10775</name>
</gene>
<name>A0A2U2N1A0_9GAMM</name>
<proteinExistence type="predicted"/>
<comment type="caution">
    <text evidence="2">The sequence shown here is derived from an EMBL/GenBank/DDBJ whole genome shotgun (WGS) entry which is preliminary data.</text>
</comment>
<accession>A0A2U2N1A0</accession>
<feature type="region of interest" description="Disordered" evidence="1">
    <location>
        <begin position="1"/>
        <end position="78"/>
    </location>
</feature>
<organism evidence="2 3">
    <name type="scientific">Sediminicurvatus halobius</name>
    <dbReference type="NCBI Taxonomy" id="2182432"/>
    <lineage>
        <taxon>Bacteria</taxon>
        <taxon>Pseudomonadati</taxon>
        <taxon>Pseudomonadota</taxon>
        <taxon>Gammaproteobacteria</taxon>
        <taxon>Chromatiales</taxon>
        <taxon>Ectothiorhodospiraceae</taxon>
        <taxon>Sediminicurvatus</taxon>
    </lineage>
</organism>
<feature type="compositionally biased region" description="Basic residues" evidence="1">
    <location>
        <begin position="55"/>
        <end position="78"/>
    </location>
</feature>
<reference evidence="2 3" key="1">
    <citation type="submission" date="2018-05" db="EMBL/GenBank/DDBJ databases">
        <title>Spiribacter halobius sp. nov., a moderately halophilic bacterium isolated from marine solar saltern.</title>
        <authorList>
            <person name="Zheng W.-S."/>
            <person name="Lu D.-C."/>
            <person name="Du Z.-J."/>
        </authorList>
    </citation>
    <scope>NUCLEOTIDE SEQUENCE [LARGE SCALE GENOMIC DNA]</scope>
    <source>
        <strain evidence="2 3">E85</strain>
    </source>
</reference>
<evidence type="ECO:0000313" key="2">
    <source>
        <dbReference type="EMBL" id="PWG62842.1"/>
    </source>
</evidence>
<sequence>MMAQHNLSHEALEALQGAESGPARVLRPMLFPAAEPRRRRQAPRPATWSKPTKPTYRKRRARAKAKAARQARRANRRG</sequence>